<reference evidence="8" key="1">
    <citation type="submission" date="2022-07" db="EMBL/GenBank/DDBJ databases">
        <title>Phylogenomic reconstructions and comparative analyses of Kickxellomycotina fungi.</title>
        <authorList>
            <person name="Reynolds N.K."/>
            <person name="Stajich J.E."/>
            <person name="Barry K."/>
            <person name="Grigoriev I.V."/>
            <person name="Crous P."/>
            <person name="Smith M.E."/>
        </authorList>
    </citation>
    <scope>NUCLEOTIDE SEQUENCE</scope>
    <source>
        <strain evidence="8">IMI 214461</strain>
    </source>
</reference>
<evidence type="ECO:0000313" key="8">
    <source>
        <dbReference type="EMBL" id="KAJ2002005.1"/>
    </source>
</evidence>
<dbReference type="SMART" id="SM00064">
    <property type="entry name" value="FYVE"/>
    <property type="match status" value="1"/>
</dbReference>
<evidence type="ECO:0000256" key="5">
    <source>
        <dbReference type="SAM" id="MobiDB-lite"/>
    </source>
</evidence>
<dbReference type="AlphaFoldDB" id="A0A9W8EE87"/>
<evidence type="ECO:0000259" key="6">
    <source>
        <dbReference type="PROSITE" id="PS50089"/>
    </source>
</evidence>
<dbReference type="SUPFAM" id="SSF57850">
    <property type="entry name" value="RING/U-box"/>
    <property type="match status" value="1"/>
</dbReference>
<keyword evidence="2 4" id="KW-0863">Zinc-finger</keyword>
<sequence>MVQFNALPFPASNTELPPAIEDALRGLNGPLRDCHNCVYELAKPLERSRYSACPTCGTTFNLFRRKNNCVNCGQVVCSDCLDNKWYLPKYGLRTPVSCCTMCDRSLHTSIMSKQDLGNCPIRELRAYLQLYGLYNPNTMFEKGDLVSAIYKNSPVPQINERQYRDSLPQPSGSASSSRQPAQQQQQQRHAQSVSSSSDRTNNWERMFSDIGNEIGRGMENLGQQLGDLFETRPSSVPREPHRQSNIDGSGQSFPEWHTYSHTQPRPRPSQPFRAQPQFQHPRPQSAQNARSSQTASQQSQATEPTPARTAAPKDDVPELRELVRKNTKVNELSIRVLKLLLAKSHVDYSNIVEKHELVQRVERLVVNTKLEMDREAAANSHSDGKGGGGGTQDADDNLCRICWDAATNSVFLNCGHMCTCLECGEKIMQSDRRECPICREYITRIVHVFRA</sequence>
<keyword evidence="3" id="KW-0862">Zinc</keyword>
<dbReference type="PROSITE" id="PS50178">
    <property type="entry name" value="ZF_FYVE"/>
    <property type="match status" value="1"/>
</dbReference>
<dbReference type="InterPro" id="IPR013083">
    <property type="entry name" value="Znf_RING/FYVE/PHD"/>
</dbReference>
<proteinExistence type="predicted"/>
<dbReference type="Pfam" id="PF01363">
    <property type="entry name" value="FYVE"/>
    <property type="match status" value="1"/>
</dbReference>
<keyword evidence="1" id="KW-0479">Metal-binding</keyword>
<dbReference type="Pfam" id="PF13920">
    <property type="entry name" value="zf-C3HC4_3"/>
    <property type="match status" value="1"/>
</dbReference>
<dbReference type="FunFam" id="3.30.40.10:FF:000110">
    <property type="entry name" value="E3 ubiquitin-protein ligase RNF34 isoform X1"/>
    <property type="match status" value="1"/>
</dbReference>
<dbReference type="InterPro" id="IPR017455">
    <property type="entry name" value="Znf_FYVE-rel"/>
</dbReference>
<name>A0A9W8EE87_9FUNG</name>
<dbReference type="PANTHER" id="PTHR14879">
    <property type="entry name" value="CASPASE REGULATOR, RING FINGER DOMAIN-CONTAINING"/>
    <property type="match status" value="1"/>
</dbReference>
<dbReference type="InterPro" id="IPR001841">
    <property type="entry name" value="Znf_RING"/>
</dbReference>
<evidence type="ECO:0000256" key="1">
    <source>
        <dbReference type="ARBA" id="ARBA00022723"/>
    </source>
</evidence>
<organism evidence="8 9">
    <name type="scientific">Coemansia thaxteri</name>
    <dbReference type="NCBI Taxonomy" id="2663907"/>
    <lineage>
        <taxon>Eukaryota</taxon>
        <taxon>Fungi</taxon>
        <taxon>Fungi incertae sedis</taxon>
        <taxon>Zoopagomycota</taxon>
        <taxon>Kickxellomycotina</taxon>
        <taxon>Kickxellomycetes</taxon>
        <taxon>Kickxellales</taxon>
        <taxon>Kickxellaceae</taxon>
        <taxon>Coemansia</taxon>
    </lineage>
</organism>
<dbReference type="InterPro" id="IPR051728">
    <property type="entry name" value="RING-FYVE_E3_ubiquitin-ligase"/>
</dbReference>
<evidence type="ECO:0000256" key="2">
    <source>
        <dbReference type="ARBA" id="ARBA00022771"/>
    </source>
</evidence>
<evidence type="ECO:0000313" key="9">
    <source>
        <dbReference type="Proteomes" id="UP001150907"/>
    </source>
</evidence>
<dbReference type="PANTHER" id="PTHR14879:SF5">
    <property type="entry name" value="RING-TYPE DOMAIN-CONTAINING PROTEIN"/>
    <property type="match status" value="1"/>
</dbReference>
<gene>
    <name evidence="8" type="ORF">H4R26_003831</name>
</gene>
<dbReference type="EMBL" id="JANBQF010000343">
    <property type="protein sequence ID" value="KAJ2002005.1"/>
    <property type="molecule type" value="Genomic_DNA"/>
</dbReference>
<dbReference type="CDD" id="cd00065">
    <property type="entry name" value="FYVE_like_SF"/>
    <property type="match status" value="1"/>
</dbReference>
<feature type="domain" description="FYVE-type" evidence="7">
    <location>
        <begin position="47"/>
        <end position="107"/>
    </location>
</feature>
<feature type="region of interest" description="Disordered" evidence="5">
    <location>
        <begin position="230"/>
        <end position="319"/>
    </location>
</feature>
<accession>A0A9W8EE87</accession>
<evidence type="ECO:0000256" key="3">
    <source>
        <dbReference type="ARBA" id="ARBA00022833"/>
    </source>
</evidence>
<keyword evidence="9" id="KW-1185">Reference proteome</keyword>
<dbReference type="Gene3D" id="3.30.40.10">
    <property type="entry name" value="Zinc/RING finger domain, C3HC4 (zinc finger)"/>
    <property type="match status" value="2"/>
</dbReference>
<evidence type="ECO:0008006" key="10">
    <source>
        <dbReference type="Google" id="ProtNLM"/>
    </source>
</evidence>
<dbReference type="Proteomes" id="UP001150907">
    <property type="component" value="Unassembled WGS sequence"/>
</dbReference>
<comment type="caution">
    <text evidence="8">The sequence shown here is derived from an EMBL/GenBank/DDBJ whole genome shotgun (WGS) entry which is preliminary data.</text>
</comment>
<feature type="domain" description="RING-type" evidence="6">
    <location>
        <begin position="399"/>
        <end position="439"/>
    </location>
</feature>
<dbReference type="OrthoDB" id="3045089at2759"/>
<dbReference type="InterPro" id="IPR055111">
    <property type="entry name" value="RNF34_RFFL_HeH"/>
</dbReference>
<evidence type="ECO:0000256" key="4">
    <source>
        <dbReference type="PROSITE-ProRule" id="PRU00175"/>
    </source>
</evidence>
<dbReference type="Pfam" id="PF22968">
    <property type="entry name" value="RNF34L-like_3rd"/>
    <property type="match status" value="1"/>
</dbReference>
<feature type="compositionally biased region" description="Low complexity" evidence="5">
    <location>
        <begin position="166"/>
        <end position="199"/>
    </location>
</feature>
<evidence type="ECO:0000259" key="7">
    <source>
        <dbReference type="PROSITE" id="PS50178"/>
    </source>
</evidence>
<feature type="compositionally biased region" description="Low complexity" evidence="5">
    <location>
        <begin position="284"/>
        <end position="310"/>
    </location>
</feature>
<dbReference type="GO" id="GO:0008270">
    <property type="term" value="F:zinc ion binding"/>
    <property type="evidence" value="ECO:0007669"/>
    <property type="project" value="UniProtKB-KW"/>
</dbReference>
<dbReference type="InterPro" id="IPR011011">
    <property type="entry name" value="Znf_FYVE_PHD"/>
</dbReference>
<dbReference type="InterPro" id="IPR000306">
    <property type="entry name" value="Znf_FYVE"/>
</dbReference>
<dbReference type="SUPFAM" id="SSF57903">
    <property type="entry name" value="FYVE/PHD zinc finger"/>
    <property type="match status" value="1"/>
</dbReference>
<protein>
    <recommendedName>
        <fullName evidence="10">RING-type domain-containing protein</fullName>
    </recommendedName>
</protein>
<feature type="region of interest" description="Disordered" evidence="5">
    <location>
        <begin position="163"/>
        <end position="203"/>
    </location>
</feature>
<dbReference type="PROSITE" id="PS50089">
    <property type="entry name" value="ZF_RING_2"/>
    <property type="match status" value="1"/>
</dbReference>